<evidence type="ECO:0000313" key="10">
    <source>
        <dbReference type="EMBL" id="QCQ22684.1"/>
    </source>
</evidence>
<evidence type="ECO:0000256" key="7">
    <source>
        <dbReference type="ARBA" id="ARBA00024739"/>
    </source>
</evidence>
<name>A0A4P8L4C7_9BACT</name>
<feature type="domain" description="Anti-sigma-28 factor FlgM C-terminal" evidence="9">
    <location>
        <begin position="44"/>
        <end position="98"/>
    </location>
</feature>
<keyword evidence="10" id="KW-0282">Flagellum</keyword>
<reference evidence="10 11" key="1">
    <citation type="submission" date="2019-05" db="EMBL/GenBank/DDBJ databases">
        <title>The Complete Genome Sequence of the n-alkane-degrading Desulfoglaeba alkanexedens ALDC reveals multiple alkylsuccinate synthase gene clusters.</title>
        <authorList>
            <person name="Callaghan A.V."/>
            <person name="Davidova I.A."/>
            <person name="Duncan K.E."/>
            <person name="Morris B."/>
            <person name="McInerney M.J."/>
        </authorList>
    </citation>
    <scope>NUCLEOTIDE SEQUENCE [LARGE SCALE GENOMIC DNA]</scope>
    <source>
        <strain evidence="10 11">ALDC</strain>
    </source>
</reference>
<evidence type="ECO:0000256" key="3">
    <source>
        <dbReference type="ARBA" id="ARBA00022491"/>
    </source>
</evidence>
<dbReference type="GO" id="GO:0044781">
    <property type="term" value="P:bacterial-type flagellum organization"/>
    <property type="evidence" value="ECO:0007669"/>
    <property type="project" value="UniProtKB-KW"/>
</dbReference>
<dbReference type="InterPro" id="IPR031316">
    <property type="entry name" value="FlgM_C"/>
</dbReference>
<dbReference type="NCBIfam" id="TIGR03824">
    <property type="entry name" value="FlgM_jcvi"/>
    <property type="match status" value="1"/>
</dbReference>
<keyword evidence="6" id="KW-0804">Transcription</keyword>
<keyword evidence="4" id="KW-1005">Bacterial flagellum biogenesis</keyword>
<keyword evidence="11" id="KW-1185">Reference proteome</keyword>
<evidence type="ECO:0000256" key="5">
    <source>
        <dbReference type="ARBA" id="ARBA00023015"/>
    </source>
</evidence>
<dbReference type="InterPro" id="IPR007412">
    <property type="entry name" value="FlgM"/>
</dbReference>
<keyword evidence="3" id="KW-0678">Repressor</keyword>
<evidence type="ECO:0000313" key="11">
    <source>
        <dbReference type="Proteomes" id="UP000298602"/>
    </source>
</evidence>
<evidence type="ECO:0000256" key="8">
    <source>
        <dbReference type="ARBA" id="ARBA00030117"/>
    </source>
</evidence>
<accession>A0A4P8L4C7</accession>
<gene>
    <name evidence="10" type="primary">flgM</name>
    <name evidence="10" type="ORF">FDQ92_11190</name>
</gene>
<dbReference type="EMBL" id="CP040098">
    <property type="protein sequence ID" value="QCQ22684.1"/>
    <property type="molecule type" value="Genomic_DNA"/>
</dbReference>
<dbReference type="InterPro" id="IPR035890">
    <property type="entry name" value="Anti-sigma-28_factor_FlgM_sf"/>
</dbReference>
<comment type="similarity">
    <text evidence="1">Belongs to the FlgM family.</text>
</comment>
<organism evidence="10 11">
    <name type="scientific">Desulfoglaeba alkanexedens ALDC</name>
    <dbReference type="NCBI Taxonomy" id="980445"/>
    <lineage>
        <taxon>Bacteria</taxon>
        <taxon>Pseudomonadati</taxon>
        <taxon>Thermodesulfobacteriota</taxon>
        <taxon>Syntrophobacteria</taxon>
        <taxon>Syntrophobacterales</taxon>
        <taxon>Syntrophobacteraceae</taxon>
        <taxon>Desulfoglaeba</taxon>
    </lineage>
</organism>
<evidence type="ECO:0000256" key="2">
    <source>
        <dbReference type="ARBA" id="ARBA00017823"/>
    </source>
</evidence>
<proteinExistence type="inferred from homology"/>
<evidence type="ECO:0000256" key="1">
    <source>
        <dbReference type="ARBA" id="ARBA00005322"/>
    </source>
</evidence>
<reference evidence="10 11" key="2">
    <citation type="submission" date="2019-05" db="EMBL/GenBank/DDBJ databases">
        <authorList>
            <person name="Suflita J.M."/>
            <person name="Marks C.R."/>
        </authorList>
    </citation>
    <scope>NUCLEOTIDE SEQUENCE [LARGE SCALE GENOMIC DNA]</scope>
    <source>
        <strain evidence="10 11">ALDC</strain>
    </source>
</reference>
<sequence length="101" mass="11629">MGTMEIKKMSSYLAQVAQQMDLSAVRSAEDGKATNVRDGQVPPDRVDFSREAQEMAQVKKVMMERDELRAERVDHLQQMVENRTYKVEPEEIAARMLDELI</sequence>
<dbReference type="SUPFAM" id="SSF101498">
    <property type="entry name" value="Anti-sigma factor FlgM"/>
    <property type="match status" value="1"/>
</dbReference>
<dbReference type="AlphaFoldDB" id="A0A4P8L4C7"/>
<dbReference type="Proteomes" id="UP000298602">
    <property type="component" value="Chromosome"/>
</dbReference>
<evidence type="ECO:0000256" key="4">
    <source>
        <dbReference type="ARBA" id="ARBA00022795"/>
    </source>
</evidence>
<keyword evidence="10" id="KW-0969">Cilium</keyword>
<keyword evidence="5" id="KW-0805">Transcription regulation</keyword>
<keyword evidence="10" id="KW-0966">Cell projection</keyword>
<dbReference type="OrthoDB" id="9797114at2"/>
<evidence type="ECO:0000256" key="6">
    <source>
        <dbReference type="ARBA" id="ARBA00023163"/>
    </source>
</evidence>
<protein>
    <recommendedName>
        <fullName evidence="2">Negative regulator of flagellin synthesis</fullName>
    </recommendedName>
    <alternativeName>
        <fullName evidence="8">Anti-sigma-28 factor</fullName>
    </alternativeName>
</protein>
<dbReference type="KEGG" id="dax:FDQ92_11190"/>
<dbReference type="Pfam" id="PF04316">
    <property type="entry name" value="FlgM"/>
    <property type="match status" value="1"/>
</dbReference>
<comment type="function">
    <text evidence="7">Responsible for the coupling of flagellin expression to flagellar assembly by preventing expression of the flagellin genes when a component of the middle class of proteins is defective. It negatively regulates flagellar genes by inhibiting the activity of FliA by directly binding to FliA.</text>
</comment>
<evidence type="ECO:0000259" key="9">
    <source>
        <dbReference type="Pfam" id="PF04316"/>
    </source>
</evidence>
<dbReference type="GO" id="GO:0045892">
    <property type="term" value="P:negative regulation of DNA-templated transcription"/>
    <property type="evidence" value="ECO:0007669"/>
    <property type="project" value="InterPro"/>
</dbReference>